<proteinExistence type="predicted"/>
<evidence type="ECO:0000256" key="4">
    <source>
        <dbReference type="ARBA" id="ARBA00022801"/>
    </source>
</evidence>
<feature type="compositionally biased region" description="Basic and acidic residues" evidence="9">
    <location>
        <begin position="140"/>
        <end position="151"/>
    </location>
</feature>
<evidence type="ECO:0000256" key="2">
    <source>
        <dbReference type="ARBA" id="ARBA00022481"/>
    </source>
</evidence>
<feature type="compositionally biased region" description="Low complexity" evidence="9">
    <location>
        <begin position="101"/>
        <end position="117"/>
    </location>
</feature>
<name>A0A8C6SBC2_9GOBI</name>
<keyword evidence="4" id="KW-0378">Hydrolase</keyword>
<dbReference type="Pfam" id="PF05881">
    <property type="entry name" value="CNPase"/>
    <property type="match status" value="1"/>
</dbReference>
<keyword evidence="5" id="KW-0694">RNA-binding</keyword>
<reference evidence="11" key="1">
    <citation type="submission" date="2025-08" db="UniProtKB">
        <authorList>
            <consortium name="Ensembl"/>
        </authorList>
    </citation>
    <scope>IDENTIFICATION</scope>
</reference>
<dbReference type="Ensembl" id="ENSNMLT00000004982.1">
    <property type="protein sequence ID" value="ENSNMLP00000004343.1"/>
    <property type="gene ID" value="ENSNMLG00000003209.1"/>
</dbReference>
<dbReference type="SUPFAM" id="SSF55144">
    <property type="entry name" value="LigT-like"/>
    <property type="match status" value="1"/>
</dbReference>
<organism evidence="11 12">
    <name type="scientific">Neogobius melanostomus</name>
    <name type="common">round goby</name>
    <dbReference type="NCBI Taxonomy" id="47308"/>
    <lineage>
        <taxon>Eukaryota</taxon>
        <taxon>Metazoa</taxon>
        <taxon>Chordata</taxon>
        <taxon>Craniata</taxon>
        <taxon>Vertebrata</taxon>
        <taxon>Euteleostomi</taxon>
        <taxon>Actinopterygii</taxon>
        <taxon>Neopterygii</taxon>
        <taxon>Teleostei</taxon>
        <taxon>Neoteleostei</taxon>
        <taxon>Acanthomorphata</taxon>
        <taxon>Gobiaria</taxon>
        <taxon>Gobiiformes</taxon>
        <taxon>Gobioidei</taxon>
        <taxon>Gobiidae</taxon>
        <taxon>Benthophilinae</taxon>
        <taxon>Neogobiini</taxon>
        <taxon>Neogobius</taxon>
    </lineage>
</organism>
<reference evidence="11" key="2">
    <citation type="submission" date="2025-09" db="UniProtKB">
        <authorList>
            <consortium name="Ensembl"/>
        </authorList>
    </citation>
    <scope>IDENTIFICATION</scope>
</reference>
<evidence type="ECO:0000259" key="10">
    <source>
        <dbReference type="Pfam" id="PF05881"/>
    </source>
</evidence>
<comment type="subcellular location">
    <subcellularLocation>
        <location evidence="1">Membrane</location>
        <topology evidence="1">Lipid-anchor</topology>
    </subcellularLocation>
</comment>
<dbReference type="PANTHER" id="PTHR10156">
    <property type="entry name" value="2',3'-CYCLIC-NUCLEOTIDE 3'-PHOSPHODIESTERASE"/>
    <property type="match status" value="1"/>
</dbReference>
<keyword evidence="2" id="KW-0488">Methylation</keyword>
<dbReference type="GO" id="GO:0003723">
    <property type="term" value="F:RNA binding"/>
    <property type="evidence" value="ECO:0007669"/>
    <property type="project" value="UniProtKB-KW"/>
</dbReference>
<dbReference type="GO" id="GO:0005737">
    <property type="term" value="C:cytoplasm"/>
    <property type="evidence" value="ECO:0007669"/>
    <property type="project" value="TreeGrafter"/>
</dbReference>
<keyword evidence="12" id="KW-1185">Reference proteome</keyword>
<dbReference type="GO" id="GO:0016020">
    <property type="term" value="C:membrane"/>
    <property type="evidence" value="ECO:0007669"/>
    <property type="project" value="UniProtKB-SubCell"/>
</dbReference>
<dbReference type="InterPro" id="IPR008431">
    <property type="entry name" value="CNPase"/>
</dbReference>
<feature type="compositionally biased region" description="Basic and acidic residues" evidence="9">
    <location>
        <begin position="85"/>
        <end position="100"/>
    </location>
</feature>
<evidence type="ECO:0000313" key="11">
    <source>
        <dbReference type="Ensembl" id="ENSNMLP00000004343.1"/>
    </source>
</evidence>
<dbReference type="GO" id="GO:0009214">
    <property type="term" value="P:cyclic nucleotide catabolic process"/>
    <property type="evidence" value="ECO:0007669"/>
    <property type="project" value="InterPro"/>
</dbReference>
<keyword evidence="3" id="KW-0597">Phosphoprotein</keyword>
<dbReference type="Proteomes" id="UP000694523">
    <property type="component" value="Unplaced"/>
</dbReference>
<keyword evidence="8" id="KW-0636">Prenylation</keyword>
<evidence type="ECO:0000313" key="12">
    <source>
        <dbReference type="Proteomes" id="UP000694523"/>
    </source>
</evidence>
<dbReference type="InterPro" id="IPR009097">
    <property type="entry name" value="Cyclic_Pdiesterase"/>
</dbReference>
<sequence length="438" mass="47477">MDAEQSVEIIEGADPPQQETVIEKEVVSNMESPADVAAPATTNGDAEQVNGHSEVENGVGTEQAATQEDPNPEADVPKEPASSPSEKDDSVAKEADKPEETPATENVPEPAAVPVETPLKKEEKVVENVEVPSANDAAGEPEKKEEGKVVEEALAAGGEKGEDEKPTDEVKEKPDATETEVIATTAAGDSKTEVKEEEDDPTPQAKLEAMKKPHEEMSIPLYFGWFLFRPVQEKVSEMSMNFFKTLTTLETFKKHLSDFSDKEGEEVVLEQSFKAKGMLHCTAKFTNYGKAEGAKEYAEKKVVQELYGSVSDLSLSALFITPRTVGARVSLTEAQLQLWPEDAEKEADRAHVTLGHAEGIPAVQTGYDLLEILLLQKAGQPGETVELDSGTLTYYDGGRWYLALKEPVSAAACFSSYYKANASGPAKKEKKKPKCSIL</sequence>
<evidence type="ECO:0000256" key="3">
    <source>
        <dbReference type="ARBA" id="ARBA00022553"/>
    </source>
</evidence>
<keyword evidence="7" id="KW-0449">Lipoprotein</keyword>
<keyword evidence="6" id="KW-0472">Membrane</keyword>
<evidence type="ECO:0000256" key="9">
    <source>
        <dbReference type="SAM" id="MobiDB-lite"/>
    </source>
</evidence>
<evidence type="ECO:0000256" key="7">
    <source>
        <dbReference type="ARBA" id="ARBA00023288"/>
    </source>
</evidence>
<feature type="region of interest" description="Disordered" evidence="9">
    <location>
        <begin position="27"/>
        <end position="204"/>
    </location>
</feature>
<dbReference type="GO" id="GO:0004113">
    <property type="term" value="F:2',3'-cyclic-nucleotide 3'-phosphodiesterase activity"/>
    <property type="evidence" value="ECO:0007669"/>
    <property type="project" value="InterPro"/>
</dbReference>
<feature type="domain" description="Cyclic nucleotide phosphodiesterase catalytic" evidence="10">
    <location>
        <begin position="219"/>
        <end position="434"/>
    </location>
</feature>
<evidence type="ECO:0000256" key="5">
    <source>
        <dbReference type="ARBA" id="ARBA00022884"/>
    </source>
</evidence>
<dbReference type="InterPro" id="IPR047325">
    <property type="entry name" value="CNPase_cat"/>
</dbReference>
<protein>
    <submittedName>
        <fullName evidence="11">2',3'-cyclic nucleotide 3' phosphodiesterase</fullName>
    </submittedName>
</protein>
<accession>A0A8C6SBC2</accession>
<feature type="compositionally biased region" description="Basic and acidic residues" evidence="9">
    <location>
        <begin position="159"/>
        <end position="176"/>
    </location>
</feature>
<dbReference type="PANTHER" id="PTHR10156:SF0">
    <property type="entry name" value="2',3'-CYCLIC-NUCLEOTIDE 3'-PHOSPHODIESTERASE"/>
    <property type="match status" value="1"/>
</dbReference>
<evidence type="ECO:0000256" key="8">
    <source>
        <dbReference type="ARBA" id="ARBA00023289"/>
    </source>
</evidence>
<dbReference type="Gene3D" id="3.90.1740.10">
    <property type="entry name" value="2',3'-cyclic nucleotide 3'-phosphodiesterase superfamily"/>
    <property type="match status" value="1"/>
</dbReference>
<feature type="compositionally biased region" description="Basic and acidic residues" evidence="9">
    <location>
        <begin position="118"/>
        <end position="127"/>
    </location>
</feature>
<evidence type="ECO:0000256" key="1">
    <source>
        <dbReference type="ARBA" id="ARBA00004635"/>
    </source>
</evidence>
<evidence type="ECO:0000256" key="6">
    <source>
        <dbReference type="ARBA" id="ARBA00023136"/>
    </source>
</evidence>
<dbReference type="AlphaFoldDB" id="A0A8C6SBC2"/>